<accession>A0A0D2KSM8</accession>
<name>A0A0D2KSM8_HYPSF</name>
<gene>
    <name evidence="1" type="ORF">HYPSUDRAFT_46131</name>
</gene>
<dbReference type="AlphaFoldDB" id="A0A0D2KSM8"/>
<protein>
    <submittedName>
        <fullName evidence="1">Uncharacterized protein</fullName>
    </submittedName>
</protein>
<reference evidence="2" key="1">
    <citation type="submission" date="2014-04" db="EMBL/GenBank/DDBJ databases">
        <title>Evolutionary Origins and Diversification of the Mycorrhizal Mutualists.</title>
        <authorList>
            <consortium name="DOE Joint Genome Institute"/>
            <consortium name="Mycorrhizal Genomics Consortium"/>
            <person name="Kohler A."/>
            <person name="Kuo A."/>
            <person name="Nagy L.G."/>
            <person name="Floudas D."/>
            <person name="Copeland A."/>
            <person name="Barry K.W."/>
            <person name="Cichocki N."/>
            <person name="Veneault-Fourrey C."/>
            <person name="LaButti K."/>
            <person name="Lindquist E.A."/>
            <person name="Lipzen A."/>
            <person name="Lundell T."/>
            <person name="Morin E."/>
            <person name="Murat C."/>
            <person name="Riley R."/>
            <person name="Ohm R."/>
            <person name="Sun H."/>
            <person name="Tunlid A."/>
            <person name="Henrissat B."/>
            <person name="Grigoriev I.V."/>
            <person name="Hibbett D.S."/>
            <person name="Martin F."/>
        </authorList>
    </citation>
    <scope>NUCLEOTIDE SEQUENCE [LARGE SCALE GENOMIC DNA]</scope>
    <source>
        <strain evidence="2">FD-334 SS-4</strain>
    </source>
</reference>
<dbReference type="EMBL" id="KN817600">
    <property type="protein sequence ID" value="KJA17657.1"/>
    <property type="molecule type" value="Genomic_DNA"/>
</dbReference>
<keyword evidence="2" id="KW-1185">Reference proteome</keyword>
<organism evidence="1 2">
    <name type="scientific">Hypholoma sublateritium (strain FD-334 SS-4)</name>
    <dbReference type="NCBI Taxonomy" id="945553"/>
    <lineage>
        <taxon>Eukaryota</taxon>
        <taxon>Fungi</taxon>
        <taxon>Dikarya</taxon>
        <taxon>Basidiomycota</taxon>
        <taxon>Agaricomycotina</taxon>
        <taxon>Agaricomycetes</taxon>
        <taxon>Agaricomycetidae</taxon>
        <taxon>Agaricales</taxon>
        <taxon>Agaricineae</taxon>
        <taxon>Strophariaceae</taxon>
        <taxon>Hypholoma</taxon>
    </lineage>
</organism>
<dbReference type="Proteomes" id="UP000054270">
    <property type="component" value="Unassembled WGS sequence"/>
</dbReference>
<proteinExistence type="predicted"/>
<evidence type="ECO:0000313" key="1">
    <source>
        <dbReference type="EMBL" id="KJA17657.1"/>
    </source>
</evidence>
<sequence>MPHSSYLRDDIRARSFYREHGFPLGSLEDVWAVRATHASAVTRSAQRASVCLMGTLLHTRVSFLCSLLVVCYAKYSNIACTFAF</sequence>
<evidence type="ECO:0000313" key="2">
    <source>
        <dbReference type="Proteomes" id="UP000054270"/>
    </source>
</evidence>